<gene>
    <name evidence="1" type="ORF">A7Q00_10520</name>
</gene>
<reference evidence="2" key="1">
    <citation type="submission" date="2016-05" db="EMBL/GenBank/DDBJ databases">
        <title>Draft genome of Corynebacterium afermentans subsp. afermentans LCDC 88199T.</title>
        <authorList>
            <person name="Bernier A.-M."/>
            <person name="Bernard K."/>
        </authorList>
    </citation>
    <scope>NUCLEOTIDE SEQUENCE [LARGE SCALE GENOMIC DNA]</scope>
    <source>
        <strain evidence="2">NML130454</strain>
    </source>
</reference>
<sequence>MNSINYLNDFITYLKALDLSSFEILESSDEQSMEVMSLTYISDEILGRFTVLRELGTIIDIIDVDSEQQIQLVKHDNENLKDALEKFHIFLNFCQIDYNNIHK</sequence>
<dbReference type="Proteomes" id="UP000077726">
    <property type="component" value="Unassembled WGS sequence"/>
</dbReference>
<organism evidence="1 2">
    <name type="scientific">Eikenella halliae</name>
    <dbReference type="NCBI Taxonomy" id="1795832"/>
    <lineage>
        <taxon>Bacteria</taxon>
        <taxon>Pseudomonadati</taxon>
        <taxon>Pseudomonadota</taxon>
        <taxon>Betaproteobacteria</taxon>
        <taxon>Neisseriales</taxon>
        <taxon>Neisseriaceae</taxon>
        <taxon>Eikenella</taxon>
    </lineage>
</organism>
<evidence type="ECO:0000313" key="1">
    <source>
        <dbReference type="EMBL" id="OAM38690.1"/>
    </source>
</evidence>
<keyword evidence="2" id="KW-1185">Reference proteome</keyword>
<name>A0A1B6VWQ6_9NEIS</name>
<proteinExistence type="predicted"/>
<evidence type="ECO:0000313" key="2">
    <source>
        <dbReference type="Proteomes" id="UP000077726"/>
    </source>
</evidence>
<dbReference type="RefSeq" id="WP_064090480.1">
    <property type="nucleotide sequence ID" value="NZ_LXSQ01000023.1"/>
</dbReference>
<dbReference type="AlphaFoldDB" id="A0A1B6VWQ6"/>
<protein>
    <submittedName>
        <fullName evidence="1">Uncharacterized protein</fullName>
    </submittedName>
</protein>
<dbReference type="EMBL" id="LXSQ01000023">
    <property type="protein sequence ID" value="OAM38690.1"/>
    <property type="molecule type" value="Genomic_DNA"/>
</dbReference>
<accession>A0A1B6VWQ6</accession>
<comment type="caution">
    <text evidence="1">The sequence shown here is derived from an EMBL/GenBank/DDBJ whole genome shotgun (WGS) entry which is preliminary data.</text>
</comment>